<dbReference type="InterPro" id="IPR011010">
    <property type="entry name" value="DNA_brk_join_enz"/>
</dbReference>
<reference evidence="6" key="3">
    <citation type="journal article" date="2011" name="PLoS ONE">
        <title>Genome sequence of a mesophilic hydrogenotrophic methanogen Methanocella paludicola, the first cultivated representative of the order Methanocellales.</title>
        <authorList>
            <person name="Sakai S."/>
            <person name="Takaki Y."/>
            <person name="Shimamura S."/>
            <person name="Sekine M."/>
            <person name="Tajima T."/>
            <person name="Kosugi H."/>
            <person name="Ichikawa N."/>
            <person name="Tasumi E."/>
            <person name="Hiraki A.T."/>
            <person name="Shimizu A."/>
            <person name="Kato Y."/>
            <person name="Nishiko R."/>
            <person name="Mori K."/>
            <person name="Fujita N."/>
            <person name="Imachi H."/>
            <person name="Takai K."/>
        </authorList>
    </citation>
    <scope>NUCLEOTIDE SEQUENCE [LARGE SCALE GENOMIC DNA]</scope>
    <source>
        <strain evidence="6">DSM 17711 / JCM 13418 / NBRC 101707 / SANAE</strain>
    </source>
</reference>
<dbReference type="KEGG" id="mpd:MCP_2168"/>
<name>D1Z0L8_METPS</name>
<dbReference type="GeneID" id="8682015"/>
<dbReference type="SUPFAM" id="SSF56349">
    <property type="entry name" value="DNA breaking-rejoining enzymes"/>
    <property type="match status" value="1"/>
</dbReference>
<proteinExistence type="predicted"/>
<dbReference type="Proteomes" id="UP000001882">
    <property type="component" value="Chromosome"/>
</dbReference>
<dbReference type="EMBL" id="AP011532">
    <property type="protein sequence ID" value="BAI62240.1"/>
    <property type="molecule type" value="Genomic_DNA"/>
</dbReference>
<keyword evidence="3" id="KW-0233">DNA recombination</keyword>
<dbReference type="GO" id="GO:0006310">
    <property type="term" value="P:DNA recombination"/>
    <property type="evidence" value="ECO:0007669"/>
    <property type="project" value="UniProtKB-KW"/>
</dbReference>
<dbReference type="PROSITE" id="PS51898">
    <property type="entry name" value="TYR_RECOMBINASE"/>
    <property type="match status" value="1"/>
</dbReference>
<reference evidence="5 6" key="1">
    <citation type="journal article" date="2007" name="Appl. Environ. Microbiol.">
        <title>Isolation of key methanogens for global methane emission from rice paddy fields: a novel isolate affiliated with the clone cluster rice cluster I.</title>
        <authorList>
            <person name="Sakai S."/>
            <person name="Imachi H."/>
            <person name="Sekiguchi Y."/>
            <person name="Ohashi A."/>
            <person name="Harada H."/>
            <person name="Kamagata Y."/>
        </authorList>
    </citation>
    <scope>NUCLEOTIDE SEQUENCE [LARGE SCALE GENOMIC DNA]</scope>
    <source>
        <strain evidence="6">DSM 17711 / JCM 13418 / NBRC 101707 / SANAE</strain>
    </source>
</reference>
<keyword evidence="2" id="KW-0238">DNA-binding</keyword>
<reference evidence="5 6" key="2">
    <citation type="journal article" date="2008" name="Int. J. Syst. Evol. Microbiol.">
        <title>Methanocella paludicola gen. nov., sp. nov., a methane-producing archaeon, the first isolate of the lineage 'Rice Cluster I', and proposal of the new archaeal order Methanocellales ord. nov.</title>
        <authorList>
            <person name="Sakai S."/>
            <person name="Imachi H."/>
            <person name="Hanada S."/>
            <person name="Ohashi A."/>
            <person name="Harada H."/>
            <person name="Kamagata Y."/>
        </authorList>
    </citation>
    <scope>NUCLEOTIDE SEQUENCE [LARGE SCALE GENOMIC DNA]</scope>
    <source>
        <strain evidence="6">DSM 17711 / JCM 13418 / NBRC 101707 / SANAE</strain>
    </source>
</reference>
<accession>D1Z0L8</accession>
<evidence type="ECO:0000256" key="1">
    <source>
        <dbReference type="ARBA" id="ARBA00022908"/>
    </source>
</evidence>
<dbReference type="Pfam" id="PF00589">
    <property type="entry name" value="Phage_integrase"/>
    <property type="match status" value="1"/>
</dbReference>
<protein>
    <submittedName>
        <fullName evidence="5">Site-specific recombinase</fullName>
    </submittedName>
</protein>
<feature type="domain" description="Tyr recombinase" evidence="4">
    <location>
        <begin position="128"/>
        <end position="317"/>
    </location>
</feature>
<dbReference type="InterPro" id="IPR013762">
    <property type="entry name" value="Integrase-like_cat_sf"/>
</dbReference>
<keyword evidence="6" id="KW-1185">Reference proteome</keyword>
<dbReference type="PANTHER" id="PTHR30349">
    <property type="entry name" value="PHAGE INTEGRASE-RELATED"/>
    <property type="match status" value="1"/>
</dbReference>
<dbReference type="InterPro" id="IPR050090">
    <property type="entry name" value="Tyrosine_recombinase_XerCD"/>
</dbReference>
<keyword evidence="1" id="KW-0229">DNA integration</keyword>
<dbReference type="GO" id="GO:0003677">
    <property type="term" value="F:DNA binding"/>
    <property type="evidence" value="ECO:0007669"/>
    <property type="project" value="UniProtKB-KW"/>
</dbReference>
<dbReference type="AlphaFoldDB" id="D1Z0L8"/>
<organism evidence="5 6">
    <name type="scientific">Methanocella paludicola (strain DSM 17711 / JCM 13418 / NBRC 101707 / SANAE)</name>
    <dbReference type="NCBI Taxonomy" id="304371"/>
    <lineage>
        <taxon>Archaea</taxon>
        <taxon>Methanobacteriati</taxon>
        <taxon>Methanobacteriota</taxon>
        <taxon>Stenosarchaea group</taxon>
        <taxon>Methanomicrobia</taxon>
        <taxon>Methanocellales</taxon>
        <taxon>Methanocellaceae</taxon>
        <taxon>Methanocella</taxon>
    </lineage>
</organism>
<gene>
    <name evidence="5" type="ordered locus">MCP_2168</name>
</gene>
<dbReference type="CDD" id="cd00397">
    <property type="entry name" value="DNA_BRE_C"/>
    <property type="match status" value="1"/>
</dbReference>
<dbReference type="eggNOG" id="arCOG01241">
    <property type="taxonomic scope" value="Archaea"/>
</dbReference>
<dbReference type="OrthoDB" id="142231at2157"/>
<sequence length="324" mass="37475">MATKLKFSKKIDSTVVINAKMPARRIEHKGDLELELDQLEDYCFGRKRNSLSKTTVKNYKAATKAIFNKLGYLEYSDQYVSMVRRAIEGKPSNTVFLYMTALQELFRANYLEDYEIAKPKVTRNCTNDENKYHKPQEIVRLFEAIGTDTLYNCRDSAIISLLYFAALRNSEVCHLEVGDYDLENHFVTIHEHGKWHPKSYQVRKLYVPKECHAKILAWYKVREQENITSKTLFLTSNGVPFNDLSLRNVIVRRAKDAGLKTYPHKLRHSRATHLANGINGNKPWAIGVLSKYLGHSSISTTAIYVHTSDEEQKRYLDMTKELNV</sequence>
<dbReference type="Gene3D" id="1.10.443.10">
    <property type="entry name" value="Intergrase catalytic core"/>
    <property type="match status" value="1"/>
</dbReference>
<dbReference type="STRING" id="304371.MCP_2168"/>
<evidence type="ECO:0000313" key="5">
    <source>
        <dbReference type="EMBL" id="BAI62240.1"/>
    </source>
</evidence>
<dbReference type="RefSeq" id="WP_012900914.1">
    <property type="nucleotide sequence ID" value="NC_013665.1"/>
</dbReference>
<evidence type="ECO:0000313" key="6">
    <source>
        <dbReference type="Proteomes" id="UP000001882"/>
    </source>
</evidence>
<evidence type="ECO:0000256" key="3">
    <source>
        <dbReference type="ARBA" id="ARBA00023172"/>
    </source>
</evidence>
<evidence type="ECO:0000256" key="2">
    <source>
        <dbReference type="ARBA" id="ARBA00023125"/>
    </source>
</evidence>
<evidence type="ECO:0000259" key="4">
    <source>
        <dbReference type="PROSITE" id="PS51898"/>
    </source>
</evidence>
<dbReference type="GO" id="GO:0015074">
    <property type="term" value="P:DNA integration"/>
    <property type="evidence" value="ECO:0007669"/>
    <property type="project" value="UniProtKB-KW"/>
</dbReference>
<dbReference type="InterPro" id="IPR002104">
    <property type="entry name" value="Integrase_catalytic"/>
</dbReference>
<dbReference type="PANTHER" id="PTHR30349:SF41">
    <property type="entry name" value="INTEGRASE_RECOMBINASE PROTEIN MJ0367-RELATED"/>
    <property type="match status" value="1"/>
</dbReference>
<dbReference type="InParanoid" id="D1Z0L8"/>